<dbReference type="GO" id="GO:0004630">
    <property type="term" value="F:phospholipase D activity"/>
    <property type="evidence" value="ECO:0007669"/>
    <property type="project" value="TreeGrafter"/>
</dbReference>
<comment type="caution">
    <text evidence="4">The sequence shown here is derived from an EMBL/GenBank/DDBJ whole genome shotgun (WGS) entry which is preliminary data.</text>
</comment>
<evidence type="ECO:0000313" key="5">
    <source>
        <dbReference type="Proteomes" id="UP000287651"/>
    </source>
</evidence>
<dbReference type="EMBL" id="AMZH03004552">
    <property type="protein sequence ID" value="RRT68866.1"/>
    <property type="molecule type" value="Genomic_DNA"/>
</dbReference>
<proteinExistence type="predicted"/>
<keyword evidence="1" id="KW-0677">Repeat</keyword>
<evidence type="ECO:0000259" key="3">
    <source>
        <dbReference type="Pfam" id="PF12357"/>
    </source>
</evidence>
<keyword evidence="2" id="KW-0443">Lipid metabolism</keyword>
<reference evidence="4 5" key="1">
    <citation type="journal article" date="2014" name="Agronomy (Basel)">
        <title>A Draft Genome Sequence for Ensete ventricosum, the Drought-Tolerant Tree Against Hunger.</title>
        <authorList>
            <person name="Harrison J."/>
            <person name="Moore K.A."/>
            <person name="Paszkiewicz K."/>
            <person name="Jones T."/>
            <person name="Grant M."/>
            <person name="Ambacheew D."/>
            <person name="Muzemil S."/>
            <person name="Studholme D.J."/>
        </authorList>
    </citation>
    <scope>NUCLEOTIDE SEQUENCE [LARGE SCALE GENOMIC DNA]</scope>
</reference>
<gene>
    <name evidence="4" type="ORF">B296_00020174</name>
</gene>
<dbReference type="Pfam" id="PF12357">
    <property type="entry name" value="PLD_C"/>
    <property type="match status" value="1"/>
</dbReference>
<name>A0A426ZXZ9_ENSVE</name>
<dbReference type="InterPro" id="IPR015679">
    <property type="entry name" value="PLipase_D_fam"/>
</dbReference>
<dbReference type="GO" id="GO:0005886">
    <property type="term" value="C:plasma membrane"/>
    <property type="evidence" value="ECO:0007669"/>
    <property type="project" value="TreeGrafter"/>
</dbReference>
<evidence type="ECO:0000313" key="4">
    <source>
        <dbReference type="EMBL" id="RRT68866.1"/>
    </source>
</evidence>
<dbReference type="PANTHER" id="PTHR18896">
    <property type="entry name" value="PHOSPHOLIPASE D"/>
    <property type="match status" value="1"/>
</dbReference>
<dbReference type="InterPro" id="IPR024632">
    <property type="entry name" value="PLipase_D_C"/>
</dbReference>
<dbReference type="Proteomes" id="UP000287651">
    <property type="component" value="Unassembled WGS sequence"/>
</dbReference>
<dbReference type="GO" id="GO:0009395">
    <property type="term" value="P:phospholipid catabolic process"/>
    <property type="evidence" value="ECO:0007669"/>
    <property type="project" value="TreeGrafter"/>
</dbReference>
<evidence type="ECO:0000256" key="2">
    <source>
        <dbReference type="ARBA" id="ARBA00023098"/>
    </source>
</evidence>
<accession>A0A426ZXZ9</accession>
<organism evidence="4 5">
    <name type="scientific">Ensete ventricosum</name>
    <name type="common">Abyssinian banana</name>
    <name type="synonym">Musa ensete</name>
    <dbReference type="NCBI Taxonomy" id="4639"/>
    <lineage>
        <taxon>Eukaryota</taxon>
        <taxon>Viridiplantae</taxon>
        <taxon>Streptophyta</taxon>
        <taxon>Embryophyta</taxon>
        <taxon>Tracheophyta</taxon>
        <taxon>Spermatophyta</taxon>
        <taxon>Magnoliopsida</taxon>
        <taxon>Liliopsida</taxon>
        <taxon>Zingiberales</taxon>
        <taxon>Musaceae</taxon>
        <taxon>Ensete</taxon>
    </lineage>
</organism>
<dbReference type="AlphaFoldDB" id="A0A426ZXZ9"/>
<dbReference type="PANTHER" id="PTHR18896:SF60">
    <property type="entry name" value="PHOSPHOLIPASE D"/>
    <property type="match status" value="1"/>
</dbReference>
<sequence length="92" mass="10232">MSLWAEHLGGVNPLLKEPHSFDCVKYVNKLAEKNWSRYNAEDIIPLKGHLLMYPLSVNADGKVEPFPGKETFPDVGGKVLGEPTPLPDELTM</sequence>
<feature type="domain" description="Phospholipase D C-terminal" evidence="3">
    <location>
        <begin position="15"/>
        <end position="82"/>
    </location>
</feature>
<evidence type="ECO:0000256" key="1">
    <source>
        <dbReference type="ARBA" id="ARBA00022737"/>
    </source>
</evidence>
<protein>
    <recommendedName>
        <fullName evidence="3">Phospholipase D C-terminal domain-containing protein</fullName>
    </recommendedName>
</protein>